<feature type="compositionally biased region" description="Basic residues" evidence="1">
    <location>
        <begin position="1"/>
        <end position="14"/>
    </location>
</feature>
<dbReference type="Proteomes" id="UP000321807">
    <property type="component" value="Chromosome"/>
</dbReference>
<dbReference type="EMBL" id="CP042807">
    <property type="protein sequence ID" value="QEE24481.1"/>
    <property type="molecule type" value="Genomic_DNA"/>
</dbReference>
<evidence type="ECO:0000256" key="1">
    <source>
        <dbReference type="SAM" id="MobiDB-lite"/>
    </source>
</evidence>
<feature type="region of interest" description="Disordered" evidence="1">
    <location>
        <begin position="1"/>
        <end position="30"/>
    </location>
</feature>
<name>A0A5B9E1D8_9GAMM</name>
<dbReference type="AlphaFoldDB" id="A0A5B9E1D8"/>
<evidence type="ECO:0000313" key="2">
    <source>
        <dbReference type="EMBL" id="QEE24481.1"/>
    </source>
</evidence>
<accession>A0A5B9E1D8</accession>
<evidence type="ECO:0000313" key="3">
    <source>
        <dbReference type="Proteomes" id="UP000321807"/>
    </source>
</evidence>
<reference evidence="2 3" key="1">
    <citation type="submission" date="2019-08" db="EMBL/GenBank/DDBJ databases">
        <title>Complete genome sequence of Rhodanobacter glycinis strain T01E-68 isolated from tomato root.</title>
        <authorList>
            <person name="Weon H.-Y."/>
            <person name="Lee S.A."/>
        </authorList>
    </citation>
    <scope>NUCLEOTIDE SEQUENCE [LARGE SCALE GENOMIC DNA]</scope>
    <source>
        <strain evidence="2 3">T01E-68</strain>
    </source>
</reference>
<sequence length="101" mass="12182">MYRRTRKYQARHKPPRPDIPPEDQRPATWQPPHLRRRITIEDFDGPEPRTHTIELFRTRRIDSYRAVVNGEEWHASIGWSRVLDGVRRSLPRLLSPRHQDV</sequence>
<protein>
    <submittedName>
        <fullName evidence="2">Uncharacterized protein</fullName>
    </submittedName>
</protein>
<gene>
    <name evidence="2" type="ORF">CS053_08200</name>
</gene>
<dbReference type="KEGG" id="rgl:CS053_08200"/>
<proteinExistence type="predicted"/>
<dbReference type="RefSeq" id="WP_147627074.1">
    <property type="nucleotide sequence ID" value="NZ_CP042807.1"/>
</dbReference>
<organism evidence="2 3">
    <name type="scientific">Rhodanobacter glycinis</name>
    <dbReference type="NCBI Taxonomy" id="582702"/>
    <lineage>
        <taxon>Bacteria</taxon>
        <taxon>Pseudomonadati</taxon>
        <taxon>Pseudomonadota</taxon>
        <taxon>Gammaproteobacteria</taxon>
        <taxon>Lysobacterales</taxon>
        <taxon>Rhodanobacteraceae</taxon>
        <taxon>Rhodanobacter</taxon>
    </lineage>
</organism>